<dbReference type="Pfam" id="PF08584">
    <property type="entry name" value="Ribonuc_P_40"/>
    <property type="match status" value="2"/>
</dbReference>
<evidence type="ECO:0000313" key="2">
    <source>
        <dbReference type="Proteomes" id="UP000001861"/>
    </source>
</evidence>
<comment type="caution">
    <text evidence="1">The sequence shown here is derived from an EMBL/GenBank/DDBJ whole genome shotgun (WGS) entry which is preliminary data.</text>
</comment>
<dbReference type="GO" id="GO:0004526">
    <property type="term" value="F:ribonuclease P activity"/>
    <property type="evidence" value="ECO:0007669"/>
    <property type="project" value="TreeGrafter"/>
</dbReference>
<dbReference type="KEGG" id="cci:CC1G_00826"/>
<sequence length="347" mass="38087">MANLEKRRLKVSTGSLPSDKTALETLPFHHPFVSQASLSGLLVDVVFPENITLANALSKLETRYVKGRTRLSVIVVNGDSFGSGEVTMLTTNTVGSSQDVWCIDPRGVLSLCVCKETYESLGIVGKPLPFKGRSDQHDHDRIPELSTTKDAEVRQVRCKKRESTDVYIPSSSLGARPTLAGSKGKKPASYEDEIEDWNRDLMDLFEWAGLAALNSPRISARDRADPYIAVYEPPQPSSVGNVTHLCWRGLLAPTFVHTIIEQTCKSIESQASTAQKPIFAFITVHGVTTIPISYLSPGGEGKEAQAFVRLPRQDTEDTWSLLVNATPSGGVSWTLLECIGQWDTRWG</sequence>
<dbReference type="GO" id="GO:0030681">
    <property type="term" value="C:multimeric ribonuclease P complex"/>
    <property type="evidence" value="ECO:0007669"/>
    <property type="project" value="TreeGrafter"/>
</dbReference>
<dbReference type="GO" id="GO:0001682">
    <property type="term" value="P:tRNA 5'-leader removal"/>
    <property type="evidence" value="ECO:0007669"/>
    <property type="project" value="InterPro"/>
</dbReference>
<dbReference type="HOGENOM" id="CLU_055493_0_0_1"/>
<dbReference type="STRING" id="240176.A8N8V1"/>
<dbReference type="AlphaFoldDB" id="A8N8V1"/>
<evidence type="ECO:0000313" key="1">
    <source>
        <dbReference type="EMBL" id="EAU90442.2"/>
    </source>
</evidence>
<dbReference type="Proteomes" id="UP000001861">
    <property type="component" value="Unassembled WGS sequence"/>
</dbReference>
<organism evidence="1 2">
    <name type="scientific">Coprinopsis cinerea (strain Okayama-7 / 130 / ATCC MYA-4618 / FGSC 9003)</name>
    <name type="common">Inky cap fungus</name>
    <name type="synonym">Hormographiella aspergillata</name>
    <dbReference type="NCBI Taxonomy" id="240176"/>
    <lineage>
        <taxon>Eukaryota</taxon>
        <taxon>Fungi</taxon>
        <taxon>Dikarya</taxon>
        <taxon>Basidiomycota</taxon>
        <taxon>Agaricomycotina</taxon>
        <taxon>Agaricomycetes</taxon>
        <taxon>Agaricomycetidae</taxon>
        <taxon>Agaricales</taxon>
        <taxon>Agaricineae</taxon>
        <taxon>Psathyrellaceae</taxon>
        <taxon>Coprinopsis</taxon>
    </lineage>
</organism>
<dbReference type="InParanoid" id="A8N8V1"/>
<reference evidence="1 2" key="1">
    <citation type="journal article" date="2010" name="Proc. Natl. Acad. Sci. U.S.A.">
        <title>Insights into evolution of multicellular fungi from the assembled chromosomes of the mushroom Coprinopsis cinerea (Coprinus cinereus).</title>
        <authorList>
            <person name="Stajich J.E."/>
            <person name="Wilke S.K."/>
            <person name="Ahren D."/>
            <person name="Au C.H."/>
            <person name="Birren B.W."/>
            <person name="Borodovsky M."/>
            <person name="Burns C."/>
            <person name="Canback B."/>
            <person name="Casselton L.A."/>
            <person name="Cheng C.K."/>
            <person name="Deng J."/>
            <person name="Dietrich F.S."/>
            <person name="Fargo D.C."/>
            <person name="Farman M.L."/>
            <person name="Gathman A.C."/>
            <person name="Goldberg J."/>
            <person name="Guigo R."/>
            <person name="Hoegger P.J."/>
            <person name="Hooker J.B."/>
            <person name="Huggins A."/>
            <person name="James T.Y."/>
            <person name="Kamada T."/>
            <person name="Kilaru S."/>
            <person name="Kodira C."/>
            <person name="Kues U."/>
            <person name="Kupfer D."/>
            <person name="Kwan H.S."/>
            <person name="Lomsadze A."/>
            <person name="Li W."/>
            <person name="Lilly W.W."/>
            <person name="Ma L.J."/>
            <person name="Mackey A.J."/>
            <person name="Manning G."/>
            <person name="Martin F."/>
            <person name="Muraguchi H."/>
            <person name="Natvig D.O."/>
            <person name="Palmerini H."/>
            <person name="Ramesh M.A."/>
            <person name="Rehmeyer C.J."/>
            <person name="Roe B.A."/>
            <person name="Shenoy N."/>
            <person name="Stanke M."/>
            <person name="Ter-Hovhannisyan V."/>
            <person name="Tunlid A."/>
            <person name="Velagapudi R."/>
            <person name="Vision T.J."/>
            <person name="Zeng Q."/>
            <person name="Zolan M.E."/>
            <person name="Pukkila P.J."/>
        </authorList>
    </citation>
    <scope>NUCLEOTIDE SEQUENCE [LARGE SCALE GENOMIC DNA]</scope>
    <source>
        <strain evidence="2">Okayama-7 / 130 / ATCC MYA-4618 / FGSC 9003</strain>
    </source>
</reference>
<dbReference type="InterPro" id="IPR013893">
    <property type="entry name" value="RNase_P_Rpp40"/>
</dbReference>
<dbReference type="GeneID" id="6007744"/>
<dbReference type="VEuPathDB" id="FungiDB:CC1G_00826"/>
<dbReference type="OrthoDB" id="63112at2759"/>
<dbReference type="PANTHER" id="PTHR15396">
    <property type="entry name" value="RIBONUCLEASE P PROTEIN SUBUNIT P40"/>
    <property type="match status" value="1"/>
</dbReference>
<accession>A8N8V1</accession>
<protein>
    <submittedName>
        <fullName evidence="1">Uncharacterized protein</fullName>
    </submittedName>
</protein>
<dbReference type="EMBL" id="AACS02000007">
    <property type="protein sequence ID" value="EAU90442.2"/>
    <property type="molecule type" value="Genomic_DNA"/>
</dbReference>
<dbReference type="GO" id="GO:0000447">
    <property type="term" value="P:endonucleolytic cleavage in ITS1 to separate SSU-rRNA from 5.8S rRNA and LSU-rRNA from tricistronic rRNA transcript (SSU-rRNA, 5.8S rRNA, LSU-rRNA)"/>
    <property type="evidence" value="ECO:0007669"/>
    <property type="project" value="TreeGrafter"/>
</dbReference>
<dbReference type="GO" id="GO:0000171">
    <property type="term" value="F:ribonuclease MRP activity"/>
    <property type="evidence" value="ECO:0007669"/>
    <property type="project" value="TreeGrafter"/>
</dbReference>
<dbReference type="PANTHER" id="PTHR15396:SF1">
    <property type="entry name" value="RIBONUCLEASE P PROTEIN SUBUNIT P40"/>
    <property type="match status" value="1"/>
</dbReference>
<name>A8N8V1_COPC7</name>
<dbReference type="OMA" id="EWVGMAC"/>
<dbReference type="GO" id="GO:0000172">
    <property type="term" value="C:ribonuclease MRP complex"/>
    <property type="evidence" value="ECO:0007669"/>
    <property type="project" value="TreeGrafter"/>
</dbReference>
<proteinExistence type="predicted"/>
<gene>
    <name evidence="1" type="ORF">CC1G_00826</name>
</gene>
<dbReference type="eggNOG" id="ENOG502RDJQ">
    <property type="taxonomic scope" value="Eukaryota"/>
</dbReference>
<keyword evidence="2" id="KW-1185">Reference proteome</keyword>
<dbReference type="RefSeq" id="XP_001831279.2">
    <property type="nucleotide sequence ID" value="XM_001831227.2"/>
</dbReference>